<proteinExistence type="predicted"/>
<organism evidence="2">
    <name type="scientific">Absidia glauca</name>
    <name type="common">Pin mould</name>
    <dbReference type="NCBI Taxonomy" id="4829"/>
    <lineage>
        <taxon>Eukaryota</taxon>
        <taxon>Fungi</taxon>
        <taxon>Fungi incertae sedis</taxon>
        <taxon>Mucoromycota</taxon>
        <taxon>Mucoromycotina</taxon>
        <taxon>Mucoromycetes</taxon>
        <taxon>Mucorales</taxon>
        <taxon>Cunninghamellaceae</taxon>
        <taxon>Absidia</taxon>
    </lineage>
</organism>
<sequence>MAITRQDAAAKESTPPPVPPPVDNPPVDNTPVTPADTTSVSLDTPTPQEAASNEAPIIEKDGDVKMGSTYSKYAKPDIKSQLLKYKKEAFEKTVLFVAMDVNDTGYDQAKEQLDRLNGKISTIQKSIEWQDKQTGKAFKDST</sequence>
<feature type="compositionally biased region" description="Pro residues" evidence="1">
    <location>
        <begin position="14"/>
        <end position="24"/>
    </location>
</feature>
<feature type="region of interest" description="Disordered" evidence="1">
    <location>
        <begin position="1"/>
        <end position="63"/>
    </location>
</feature>
<evidence type="ECO:0000313" key="3">
    <source>
        <dbReference type="Proteomes" id="UP000078561"/>
    </source>
</evidence>
<dbReference type="InParanoid" id="A0A168L7L0"/>
<dbReference type="EMBL" id="LT550744">
    <property type="protein sequence ID" value="SAL96220.1"/>
    <property type="molecule type" value="Genomic_DNA"/>
</dbReference>
<accession>A0A168L7L0</accession>
<reference evidence="2" key="1">
    <citation type="submission" date="2016-04" db="EMBL/GenBank/DDBJ databases">
        <authorList>
            <person name="Evans L.H."/>
            <person name="Alamgir A."/>
            <person name="Owens N."/>
            <person name="Weber N.D."/>
            <person name="Virtaneva K."/>
            <person name="Barbian K."/>
            <person name="Babar A."/>
            <person name="Rosenke K."/>
        </authorList>
    </citation>
    <scope>NUCLEOTIDE SEQUENCE [LARGE SCALE GENOMIC DNA]</scope>
    <source>
        <strain evidence="2">CBS 101.48</strain>
    </source>
</reference>
<protein>
    <submittedName>
        <fullName evidence="2">Uncharacterized protein</fullName>
    </submittedName>
</protein>
<feature type="non-terminal residue" evidence="2">
    <location>
        <position position="142"/>
    </location>
</feature>
<feature type="compositionally biased region" description="Polar residues" evidence="1">
    <location>
        <begin position="39"/>
        <end position="51"/>
    </location>
</feature>
<name>A0A168L7L0_ABSGL</name>
<keyword evidence="3" id="KW-1185">Reference proteome</keyword>
<dbReference type="Proteomes" id="UP000078561">
    <property type="component" value="Unassembled WGS sequence"/>
</dbReference>
<evidence type="ECO:0000313" key="2">
    <source>
        <dbReference type="EMBL" id="SAL96220.1"/>
    </source>
</evidence>
<gene>
    <name evidence="2" type="primary">ABSGL_01595.1 scaffold 1743</name>
</gene>
<evidence type="ECO:0000256" key="1">
    <source>
        <dbReference type="SAM" id="MobiDB-lite"/>
    </source>
</evidence>
<dbReference type="AlphaFoldDB" id="A0A168L7L0"/>
<feature type="compositionally biased region" description="Low complexity" evidence="1">
    <location>
        <begin position="25"/>
        <end position="38"/>
    </location>
</feature>